<dbReference type="EMBL" id="CP059399">
    <property type="protein sequence ID" value="QLY29456.1"/>
    <property type="molecule type" value="Genomic_DNA"/>
</dbReference>
<sequence>MRPNGFGLSWVFALLIDVEHVQGCAGVRRDGGETVMKTATSASIRSRSSNSPIAAWTASA</sequence>
<organism evidence="1 2">
    <name type="scientific">Nocardia huaxiensis</name>
    <dbReference type="NCBI Taxonomy" id="2755382"/>
    <lineage>
        <taxon>Bacteria</taxon>
        <taxon>Bacillati</taxon>
        <taxon>Actinomycetota</taxon>
        <taxon>Actinomycetes</taxon>
        <taxon>Mycobacteriales</taxon>
        <taxon>Nocardiaceae</taxon>
        <taxon>Nocardia</taxon>
    </lineage>
</organism>
<reference evidence="1 2" key="1">
    <citation type="submission" date="2020-07" db="EMBL/GenBank/DDBJ databases">
        <authorList>
            <person name="Zhuang K."/>
            <person name="Ran Y."/>
        </authorList>
    </citation>
    <scope>NUCLEOTIDE SEQUENCE [LARGE SCALE GENOMIC DNA]</scope>
    <source>
        <strain evidence="1 2">WCH-YHL-001</strain>
    </source>
</reference>
<dbReference type="RefSeq" id="WP_181580660.1">
    <property type="nucleotide sequence ID" value="NZ_CP059399.1"/>
</dbReference>
<dbReference type="KEGG" id="nhu:H0264_29995"/>
<evidence type="ECO:0000313" key="1">
    <source>
        <dbReference type="EMBL" id="QLY29456.1"/>
    </source>
</evidence>
<gene>
    <name evidence="1" type="ORF">H0264_29995</name>
</gene>
<dbReference type="Proteomes" id="UP000515512">
    <property type="component" value="Chromosome"/>
</dbReference>
<proteinExistence type="predicted"/>
<dbReference type="AlphaFoldDB" id="A0A7D6VGA3"/>
<name>A0A7D6VGA3_9NOCA</name>
<evidence type="ECO:0000313" key="2">
    <source>
        <dbReference type="Proteomes" id="UP000515512"/>
    </source>
</evidence>
<keyword evidence="2" id="KW-1185">Reference proteome</keyword>
<protein>
    <submittedName>
        <fullName evidence="1">Uncharacterized protein</fullName>
    </submittedName>
</protein>
<accession>A0A7D6VGA3</accession>